<dbReference type="RefSeq" id="WP_252819116.1">
    <property type="nucleotide sequence ID" value="NZ_JAMXQS010000005.1"/>
</dbReference>
<keyword evidence="5" id="KW-1185">Reference proteome</keyword>
<evidence type="ECO:0000313" key="5">
    <source>
        <dbReference type="Proteomes" id="UP001205906"/>
    </source>
</evidence>
<dbReference type="PANTHER" id="PTHR30461:SF23">
    <property type="entry name" value="DNA RECOMBINASE-RELATED"/>
    <property type="match status" value="1"/>
</dbReference>
<dbReference type="PROSITE" id="PS51736">
    <property type="entry name" value="RECOMBINASES_3"/>
    <property type="match status" value="1"/>
</dbReference>
<comment type="caution">
    <text evidence="4">The sequence shown here is derived from an EMBL/GenBank/DDBJ whole genome shotgun (WGS) entry which is preliminary data.</text>
</comment>
<feature type="domain" description="Resolvase/invertase-type recombinase catalytic" evidence="2">
    <location>
        <begin position="27"/>
        <end position="179"/>
    </location>
</feature>
<dbReference type="InterPro" id="IPR036162">
    <property type="entry name" value="Resolvase-like_N_sf"/>
</dbReference>
<evidence type="ECO:0000259" key="2">
    <source>
        <dbReference type="PROSITE" id="PS51736"/>
    </source>
</evidence>
<dbReference type="InterPro" id="IPR011109">
    <property type="entry name" value="DNA_bind_recombinase_dom"/>
</dbReference>
<feature type="domain" description="Recombinase" evidence="3">
    <location>
        <begin position="187"/>
        <end position="289"/>
    </location>
</feature>
<dbReference type="Proteomes" id="UP001205906">
    <property type="component" value="Unassembled WGS sequence"/>
</dbReference>
<name>A0ABT1C6M0_9HYPH</name>
<dbReference type="Pfam" id="PF07508">
    <property type="entry name" value="Recombinase"/>
    <property type="match status" value="1"/>
</dbReference>
<gene>
    <name evidence="4" type="ORF">NGM99_11875</name>
</gene>
<dbReference type="PROSITE" id="PS51737">
    <property type="entry name" value="RECOMBINASE_DNA_BIND"/>
    <property type="match status" value="1"/>
</dbReference>
<evidence type="ECO:0000313" key="4">
    <source>
        <dbReference type="EMBL" id="MCO6050479.1"/>
    </source>
</evidence>
<feature type="compositionally biased region" description="Low complexity" evidence="1">
    <location>
        <begin position="12"/>
        <end position="21"/>
    </location>
</feature>
<sequence length="592" mass="64925">MGKRSRGKPGHSSGAGIASSSTGPNLRCAVYTRKSSEEGLGQAFNSLDAQREACSAYVLSQAGLGWTLVHDHYDDGGLSGGTLERPALQRLLQDIRDRRIDVVVVYKIDRLTRSLMDFARIVDVFDQHNVSFVSVTQAFNTTTSMGRLTLNVLLSFAQFEREVTAERIRDKIAASKKKGMWMGGRVPLGYRVEDRKLIVEPSAADRVRNIFERYCELRSVSLLADKLREDSGEGTRPLSRGQLYHLLANPIYVGKLRHKGAVHEGEHQGIIEEAVFARAQLLLAERAPARRARKNAPDLHLLTGIVFDEAGERLSPAHAANHGKRYRYYISAKLKGRRTNKEEAASKVQLPTSEGWRLPAAELEGVVVDHMLALLDDRAQLASWIRQHAEPHRIEAGLAAALNIKQRITDTCAPSMRRQTLQAIFPRVELAPGSITLAIDHAALVAILLGEDAASQTATAENCTRVTLPIALARRGQEARIVVEGTAQSRPTRDQALVDQIAKAHHYLAQLTDGKGRTIGEVAGISGVHRADISRILPLAFLGPAITAAIMTGRHPADLTARKLARLIDLPLNWQEQARMLGCRIGPSGCHA</sequence>
<protein>
    <submittedName>
        <fullName evidence="4">Recombinase family protein</fullName>
    </submittedName>
</protein>
<dbReference type="SUPFAM" id="SSF53041">
    <property type="entry name" value="Resolvase-like"/>
    <property type="match status" value="1"/>
</dbReference>
<dbReference type="Gene3D" id="3.40.50.1390">
    <property type="entry name" value="Resolvase, N-terminal catalytic domain"/>
    <property type="match status" value="1"/>
</dbReference>
<accession>A0ABT1C6M0</accession>
<dbReference type="CDD" id="cd03768">
    <property type="entry name" value="SR_ResInv"/>
    <property type="match status" value="1"/>
</dbReference>
<dbReference type="InterPro" id="IPR050639">
    <property type="entry name" value="SSR_resolvase"/>
</dbReference>
<proteinExistence type="predicted"/>
<dbReference type="PANTHER" id="PTHR30461">
    <property type="entry name" value="DNA-INVERTASE FROM LAMBDOID PROPHAGE"/>
    <property type="match status" value="1"/>
</dbReference>
<dbReference type="InterPro" id="IPR006119">
    <property type="entry name" value="Resolv_N"/>
</dbReference>
<dbReference type="Gene3D" id="3.90.1750.20">
    <property type="entry name" value="Putative Large Serine Recombinase, Chain B, Domain 2"/>
    <property type="match status" value="1"/>
</dbReference>
<dbReference type="InterPro" id="IPR038109">
    <property type="entry name" value="DNA_bind_recomb_sf"/>
</dbReference>
<dbReference type="EMBL" id="JAMXQS010000005">
    <property type="protein sequence ID" value="MCO6050479.1"/>
    <property type="molecule type" value="Genomic_DNA"/>
</dbReference>
<dbReference type="SMART" id="SM00857">
    <property type="entry name" value="Resolvase"/>
    <property type="match status" value="1"/>
</dbReference>
<evidence type="ECO:0000259" key="3">
    <source>
        <dbReference type="PROSITE" id="PS51737"/>
    </source>
</evidence>
<dbReference type="Pfam" id="PF00239">
    <property type="entry name" value="Resolvase"/>
    <property type="match status" value="1"/>
</dbReference>
<organism evidence="4 5">
    <name type="scientific">Mesorhizobium liriopis</name>
    <dbReference type="NCBI Taxonomy" id="2953882"/>
    <lineage>
        <taxon>Bacteria</taxon>
        <taxon>Pseudomonadati</taxon>
        <taxon>Pseudomonadota</taxon>
        <taxon>Alphaproteobacteria</taxon>
        <taxon>Hyphomicrobiales</taxon>
        <taxon>Phyllobacteriaceae</taxon>
        <taxon>Mesorhizobium</taxon>
    </lineage>
</organism>
<evidence type="ECO:0000256" key="1">
    <source>
        <dbReference type="SAM" id="MobiDB-lite"/>
    </source>
</evidence>
<reference evidence="4 5" key="1">
    <citation type="submission" date="2022-06" db="EMBL/GenBank/DDBJ databases">
        <title>Mesorhizobium sp. strain RP14 Genome sequencing and assembly.</title>
        <authorList>
            <person name="Kim I."/>
        </authorList>
    </citation>
    <scope>NUCLEOTIDE SEQUENCE [LARGE SCALE GENOMIC DNA]</scope>
    <source>
        <strain evidence="5">RP14(2022)</strain>
    </source>
</reference>
<feature type="region of interest" description="Disordered" evidence="1">
    <location>
        <begin position="1"/>
        <end position="22"/>
    </location>
</feature>